<dbReference type="EMBL" id="JBHSOA010000043">
    <property type="protein sequence ID" value="MFC5854186.1"/>
    <property type="molecule type" value="Genomic_DNA"/>
</dbReference>
<keyword evidence="3" id="KW-1185">Reference proteome</keyword>
<reference evidence="3" key="1">
    <citation type="journal article" date="2019" name="Int. J. Syst. Evol. Microbiol.">
        <title>The Global Catalogue of Microorganisms (GCM) 10K type strain sequencing project: providing services to taxonomists for standard genome sequencing and annotation.</title>
        <authorList>
            <consortium name="The Broad Institute Genomics Platform"/>
            <consortium name="The Broad Institute Genome Sequencing Center for Infectious Disease"/>
            <person name="Wu L."/>
            <person name="Ma J."/>
        </authorList>
    </citation>
    <scope>NUCLEOTIDE SEQUENCE [LARGE SCALE GENOMIC DNA]</scope>
    <source>
        <strain evidence="3">JCM 10411</strain>
    </source>
</reference>
<evidence type="ECO:0000256" key="1">
    <source>
        <dbReference type="SAM" id="MobiDB-lite"/>
    </source>
</evidence>
<proteinExistence type="predicted"/>
<organism evidence="2 3">
    <name type="scientific">Streptomyces chlorus</name>
    <dbReference type="NCBI Taxonomy" id="887452"/>
    <lineage>
        <taxon>Bacteria</taxon>
        <taxon>Bacillati</taxon>
        <taxon>Actinomycetota</taxon>
        <taxon>Actinomycetes</taxon>
        <taxon>Kitasatosporales</taxon>
        <taxon>Streptomycetaceae</taxon>
        <taxon>Streptomyces</taxon>
    </lineage>
</organism>
<feature type="region of interest" description="Disordered" evidence="1">
    <location>
        <begin position="133"/>
        <end position="154"/>
    </location>
</feature>
<gene>
    <name evidence="2" type="ORF">ACFPZI_20975</name>
</gene>
<accession>A0ABW1E2D8</accession>
<name>A0ABW1E2D8_9ACTN</name>
<comment type="caution">
    <text evidence="2">The sequence shown here is derived from an EMBL/GenBank/DDBJ whole genome shotgun (WGS) entry which is preliminary data.</text>
</comment>
<protein>
    <submittedName>
        <fullName evidence="2">Uncharacterized protein</fullName>
    </submittedName>
</protein>
<dbReference type="Proteomes" id="UP001596180">
    <property type="component" value="Unassembled WGS sequence"/>
</dbReference>
<sequence length="210" mass="23970">MKTRPEATGGLPVTWFAARQRHPDYVREAARLTRLADDVQRWAAIFERERGTSWEEIGEALNITRQSAHTRFADHVKKWRAPLDKPERLLADGTPDDERIPYGARYAPGHPRPAFGTAEDTARDLDRWLRQHTGPTDHWDDQETPISGGLPRHSTTSMVMLPQRVSHRLLEDQMVPDPQAQADLCDHRGVRVSLSERILRSHAAMSSCSW</sequence>
<evidence type="ECO:0000313" key="3">
    <source>
        <dbReference type="Proteomes" id="UP001596180"/>
    </source>
</evidence>
<dbReference type="RefSeq" id="WP_381365068.1">
    <property type="nucleotide sequence ID" value="NZ_JBHSOA010000043.1"/>
</dbReference>
<evidence type="ECO:0000313" key="2">
    <source>
        <dbReference type="EMBL" id="MFC5854186.1"/>
    </source>
</evidence>